<keyword evidence="10" id="KW-1185">Reference proteome</keyword>
<keyword evidence="4" id="KW-0349">Heme</keyword>
<feature type="domain" description="Tetrahaem cytochrome" evidence="8">
    <location>
        <begin position="67"/>
        <end position="150"/>
    </location>
</feature>
<dbReference type="AlphaFoldDB" id="A0A3S3UPZ0"/>
<dbReference type="InterPro" id="IPR012286">
    <property type="entry name" value="Tetrahaem_cytochrome"/>
</dbReference>
<protein>
    <submittedName>
        <fullName evidence="9">Cytochrome C</fullName>
    </submittedName>
</protein>
<sequence>MQQKQYLGHKPQTGWRKPPLIRKKVMLMKNILTAMLTLLLTVTASWVYADAEPDWKSLADEYTLKPHHQKLKFDCVMCHQGNDPEEFEPLESESCLSCHGSAKKVADRLQFMDPNHTNPHNSFHDGLSLDCYECHAEHEPSTNLCADCHTTTSWMGKVP</sequence>
<organism evidence="9 10">
    <name type="scientific">Photobacterium chitinilyticum</name>
    <dbReference type="NCBI Taxonomy" id="2485123"/>
    <lineage>
        <taxon>Bacteria</taxon>
        <taxon>Pseudomonadati</taxon>
        <taxon>Pseudomonadota</taxon>
        <taxon>Gammaproteobacteria</taxon>
        <taxon>Vibrionales</taxon>
        <taxon>Vibrionaceae</taxon>
        <taxon>Photobacterium</taxon>
    </lineage>
</organism>
<evidence type="ECO:0000313" key="10">
    <source>
        <dbReference type="Proteomes" id="UP000287563"/>
    </source>
</evidence>
<proteinExistence type="predicted"/>
<comment type="cofactor">
    <cofactor evidence="1">
        <name>heme c</name>
        <dbReference type="ChEBI" id="CHEBI:61717"/>
    </cofactor>
</comment>
<dbReference type="EMBL" id="RJLM01000001">
    <property type="protein sequence ID" value="RWX57510.1"/>
    <property type="molecule type" value="Genomic_DNA"/>
</dbReference>
<name>A0A3S3UPZ0_9GAMM</name>
<evidence type="ECO:0000256" key="7">
    <source>
        <dbReference type="ARBA" id="ARBA00023004"/>
    </source>
</evidence>
<gene>
    <name evidence="9" type="ORF">EDI28_05685</name>
</gene>
<evidence type="ECO:0000256" key="3">
    <source>
        <dbReference type="ARBA" id="ARBA00022448"/>
    </source>
</evidence>
<dbReference type="Pfam" id="PF14537">
    <property type="entry name" value="Cytochrom_c3_2"/>
    <property type="match status" value="1"/>
</dbReference>
<keyword evidence="3" id="KW-0813">Transport</keyword>
<keyword evidence="7" id="KW-0408">Iron</keyword>
<dbReference type="CDD" id="cd08168">
    <property type="entry name" value="Cytochrom_C3"/>
    <property type="match status" value="1"/>
</dbReference>
<accession>A0A3S3UPZ0</accession>
<evidence type="ECO:0000256" key="4">
    <source>
        <dbReference type="ARBA" id="ARBA00022617"/>
    </source>
</evidence>
<keyword evidence="6" id="KW-0249">Electron transport</keyword>
<evidence type="ECO:0000256" key="5">
    <source>
        <dbReference type="ARBA" id="ARBA00022723"/>
    </source>
</evidence>
<dbReference type="InterPro" id="IPR036280">
    <property type="entry name" value="Multihaem_cyt_sf"/>
</dbReference>
<evidence type="ECO:0000256" key="1">
    <source>
        <dbReference type="ARBA" id="ARBA00001926"/>
    </source>
</evidence>
<comment type="subcellular location">
    <subcellularLocation>
        <location evidence="2">Cell envelope</location>
    </subcellularLocation>
</comment>
<dbReference type="GO" id="GO:0046872">
    <property type="term" value="F:metal ion binding"/>
    <property type="evidence" value="ECO:0007669"/>
    <property type="project" value="UniProtKB-KW"/>
</dbReference>
<evidence type="ECO:0000259" key="8">
    <source>
        <dbReference type="Pfam" id="PF14537"/>
    </source>
</evidence>
<dbReference type="OrthoDB" id="5815742at2"/>
<dbReference type="Proteomes" id="UP000287563">
    <property type="component" value="Unassembled WGS sequence"/>
</dbReference>
<evidence type="ECO:0000256" key="2">
    <source>
        <dbReference type="ARBA" id="ARBA00004196"/>
    </source>
</evidence>
<evidence type="ECO:0000313" key="9">
    <source>
        <dbReference type="EMBL" id="RWX57510.1"/>
    </source>
</evidence>
<reference evidence="9 10" key="1">
    <citation type="submission" date="2018-11" db="EMBL/GenBank/DDBJ databases">
        <title>Photobacterium sp. BEI247 sp. nov., a marine bacterium isolated from Yongle Blue Hole in the South China Sea.</title>
        <authorList>
            <person name="Wang X."/>
        </authorList>
    </citation>
    <scope>NUCLEOTIDE SEQUENCE [LARGE SCALE GENOMIC DNA]</scope>
    <source>
        <strain evidence="10">BEI247</strain>
    </source>
</reference>
<dbReference type="GO" id="GO:0030313">
    <property type="term" value="C:cell envelope"/>
    <property type="evidence" value="ECO:0007669"/>
    <property type="project" value="UniProtKB-SubCell"/>
</dbReference>
<evidence type="ECO:0000256" key="6">
    <source>
        <dbReference type="ARBA" id="ARBA00022982"/>
    </source>
</evidence>
<dbReference type="SUPFAM" id="SSF48695">
    <property type="entry name" value="Multiheme cytochromes"/>
    <property type="match status" value="1"/>
</dbReference>
<comment type="caution">
    <text evidence="9">The sequence shown here is derived from an EMBL/GenBank/DDBJ whole genome shotgun (WGS) entry which is preliminary data.</text>
</comment>
<dbReference type="Gene3D" id="1.10.1130.10">
    <property type="entry name" value="Flavocytochrome C3, Chain A"/>
    <property type="match status" value="1"/>
</dbReference>
<keyword evidence="5" id="KW-0479">Metal-binding</keyword>